<dbReference type="Proteomes" id="UP001151760">
    <property type="component" value="Unassembled WGS sequence"/>
</dbReference>
<evidence type="ECO:0000313" key="1">
    <source>
        <dbReference type="EMBL" id="GJT88207.1"/>
    </source>
</evidence>
<reference evidence="1" key="1">
    <citation type="journal article" date="2022" name="Int. J. Mol. Sci.">
        <title>Draft Genome of Tanacetum Coccineum: Genomic Comparison of Closely Related Tanacetum-Family Plants.</title>
        <authorList>
            <person name="Yamashiro T."/>
            <person name="Shiraishi A."/>
            <person name="Nakayama K."/>
            <person name="Satake H."/>
        </authorList>
    </citation>
    <scope>NUCLEOTIDE SEQUENCE</scope>
</reference>
<protein>
    <submittedName>
        <fullName evidence="1">Uncharacterized protein</fullName>
    </submittedName>
</protein>
<comment type="caution">
    <text evidence="1">The sequence shown here is derived from an EMBL/GenBank/DDBJ whole genome shotgun (WGS) entry which is preliminary data.</text>
</comment>
<keyword evidence="2" id="KW-1185">Reference proteome</keyword>
<proteinExistence type="predicted"/>
<sequence length="81" mass="9663">MPMKHAVADIMEQVKKDGRDILLRSGYIKDRNQSKMTKLEMDRKMCKNLGQRPKKVKSMSVQKIQQSKPEPEMKEYYWMQS</sequence>
<reference evidence="1" key="2">
    <citation type="submission" date="2022-01" db="EMBL/GenBank/DDBJ databases">
        <authorList>
            <person name="Yamashiro T."/>
            <person name="Shiraishi A."/>
            <person name="Satake H."/>
            <person name="Nakayama K."/>
        </authorList>
    </citation>
    <scope>NUCLEOTIDE SEQUENCE</scope>
</reference>
<dbReference type="EMBL" id="BQNB010019708">
    <property type="protein sequence ID" value="GJT88207.1"/>
    <property type="molecule type" value="Genomic_DNA"/>
</dbReference>
<evidence type="ECO:0000313" key="2">
    <source>
        <dbReference type="Proteomes" id="UP001151760"/>
    </source>
</evidence>
<gene>
    <name evidence="1" type="ORF">Tco_1069924</name>
</gene>
<organism evidence="1 2">
    <name type="scientific">Tanacetum coccineum</name>
    <dbReference type="NCBI Taxonomy" id="301880"/>
    <lineage>
        <taxon>Eukaryota</taxon>
        <taxon>Viridiplantae</taxon>
        <taxon>Streptophyta</taxon>
        <taxon>Embryophyta</taxon>
        <taxon>Tracheophyta</taxon>
        <taxon>Spermatophyta</taxon>
        <taxon>Magnoliopsida</taxon>
        <taxon>eudicotyledons</taxon>
        <taxon>Gunneridae</taxon>
        <taxon>Pentapetalae</taxon>
        <taxon>asterids</taxon>
        <taxon>campanulids</taxon>
        <taxon>Asterales</taxon>
        <taxon>Asteraceae</taxon>
        <taxon>Asteroideae</taxon>
        <taxon>Anthemideae</taxon>
        <taxon>Anthemidinae</taxon>
        <taxon>Tanacetum</taxon>
    </lineage>
</organism>
<accession>A0ABQ5HLR2</accession>
<name>A0ABQ5HLR2_9ASTR</name>